<evidence type="ECO:0000313" key="1">
    <source>
        <dbReference type="EMBL" id="EPS94148.1"/>
    </source>
</evidence>
<name>S8DSH9_FOMSC</name>
<keyword evidence="2" id="KW-1185">Reference proteome</keyword>
<dbReference type="HOGENOM" id="CLU_127774_0_0_1"/>
<evidence type="ECO:0000313" key="2">
    <source>
        <dbReference type="Proteomes" id="UP000015241"/>
    </source>
</evidence>
<organism evidence="1 2">
    <name type="scientific">Fomitopsis schrenkii</name>
    <name type="common">Brown rot fungus</name>
    <dbReference type="NCBI Taxonomy" id="2126942"/>
    <lineage>
        <taxon>Eukaryota</taxon>
        <taxon>Fungi</taxon>
        <taxon>Dikarya</taxon>
        <taxon>Basidiomycota</taxon>
        <taxon>Agaricomycotina</taxon>
        <taxon>Agaricomycetes</taxon>
        <taxon>Polyporales</taxon>
        <taxon>Fomitopsis</taxon>
    </lineage>
</organism>
<dbReference type="EMBL" id="KE504243">
    <property type="protein sequence ID" value="EPS94148.1"/>
    <property type="molecule type" value="Genomic_DNA"/>
</dbReference>
<reference evidence="1 2" key="1">
    <citation type="journal article" date="2012" name="Science">
        <title>The Paleozoic origin of enzymatic lignin decomposition reconstructed from 31 fungal genomes.</title>
        <authorList>
            <person name="Floudas D."/>
            <person name="Binder M."/>
            <person name="Riley R."/>
            <person name="Barry K."/>
            <person name="Blanchette R.A."/>
            <person name="Henrissat B."/>
            <person name="Martinez A.T."/>
            <person name="Otillar R."/>
            <person name="Spatafora J.W."/>
            <person name="Yadav J.S."/>
            <person name="Aerts A."/>
            <person name="Benoit I."/>
            <person name="Boyd A."/>
            <person name="Carlson A."/>
            <person name="Copeland A."/>
            <person name="Coutinho P.M."/>
            <person name="de Vries R.P."/>
            <person name="Ferreira P."/>
            <person name="Findley K."/>
            <person name="Foster B."/>
            <person name="Gaskell J."/>
            <person name="Glotzer D."/>
            <person name="Gorecki P."/>
            <person name="Heitman J."/>
            <person name="Hesse C."/>
            <person name="Hori C."/>
            <person name="Igarashi K."/>
            <person name="Jurgens J.A."/>
            <person name="Kallen N."/>
            <person name="Kersten P."/>
            <person name="Kohler A."/>
            <person name="Kuees U."/>
            <person name="Kumar T.K.A."/>
            <person name="Kuo A."/>
            <person name="LaButti K."/>
            <person name="Larrondo L.F."/>
            <person name="Lindquist E."/>
            <person name="Ling A."/>
            <person name="Lombard V."/>
            <person name="Lucas S."/>
            <person name="Lundell T."/>
            <person name="Martin R."/>
            <person name="McLaughlin D.J."/>
            <person name="Morgenstern I."/>
            <person name="Morin E."/>
            <person name="Murat C."/>
            <person name="Nagy L.G."/>
            <person name="Nolan M."/>
            <person name="Ohm R.A."/>
            <person name="Patyshakuliyeva A."/>
            <person name="Rokas A."/>
            <person name="Ruiz-Duenas F.J."/>
            <person name="Sabat G."/>
            <person name="Salamov A."/>
            <person name="Samejima M."/>
            <person name="Schmutz J."/>
            <person name="Slot J.C."/>
            <person name="St John F."/>
            <person name="Stenlid J."/>
            <person name="Sun H."/>
            <person name="Sun S."/>
            <person name="Syed K."/>
            <person name="Tsang A."/>
            <person name="Wiebenga A."/>
            <person name="Young D."/>
            <person name="Pisabarro A."/>
            <person name="Eastwood D.C."/>
            <person name="Martin F."/>
            <person name="Cullen D."/>
            <person name="Grigoriev I.V."/>
            <person name="Hibbett D.S."/>
        </authorList>
    </citation>
    <scope>NUCLEOTIDE SEQUENCE</scope>
    <source>
        <strain evidence="2">FP-58527</strain>
    </source>
</reference>
<dbReference type="AlphaFoldDB" id="S8DSH9"/>
<accession>S8DSH9</accession>
<sequence length="151" mass="17372">MTNFSKGVPLPYAIALKDDSNPIHFMRVYERCYAFIEGRDVGILNCSTTPKDIYRLTPTRHPLIWFDIESDNFDFMTKAGMLNDLLEADTPIVRRTGEMRTLHAADGSKRMELEVEILMDEGEFAATYCAYLERVEYCRYERCGGDATHPL</sequence>
<proteinExistence type="predicted"/>
<dbReference type="Proteomes" id="UP000015241">
    <property type="component" value="Unassembled WGS sequence"/>
</dbReference>
<protein>
    <submittedName>
        <fullName evidence="1">Uncharacterized protein</fullName>
    </submittedName>
</protein>
<gene>
    <name evidence="1" type="ORF">FOMPIDRAFT_93823</name>
</gene>
<dbReference type="InParanoid" id="S8DSH9"/>